<dbReference type="GO" id="GO:0009097">
    <property type="term" value="P:isoleucine biosynthetic process"/>
    <property type="evidence" value="ECO:0007669"/>
    <property type="project" value="TreeGrafter"/>
</dbReference>
<dbReference type="GO" id="GO:0005948">
    <property type="term" value="C:acetolactate synthase complex"/>
    <property type="evidence" value="ECO:0007669"/>
    <property type="project" value="TreeGrafter"/>
</dbReference>
<dbReference type="NCBIfam" id="NF006378">
    <property type="entry name" value="PRK08617.1"/>
    <property type="match status" value="1"/>
</dbReference>
<evidence type="ECO:0000259" key="6">
    <source>
        <dbReference type="Pfam" id="PF02776"/>
    </source>
</evidence>
<feature type="domain" description="Thiamine pyrophosphate enzyme central" evidence="4">
    <location>
        <begin position="195"/>
        <end position="329"/>
    </location>
</feature>
<dbReference type="NCBIfam" id="TIGR02418">
    <property type="entry name" value="acolac_catab"/>
    <property type="match status" value="1"/>
</dbReference>
<evidence type="ECO:0000259" key="4">
    <source>
        <dbReference type="Pfam" id="PF00205"/>
    </source>
</evidence>
<dbReference type="Pfam" id="PF00205">
    <property type="entry name" value="TPP_enzyme_M"/>
    <property type="match status" value="1"/>
</dbReference>
<evidence type="ECO:0000313" key="8">
    <source>
        <dbReference type="Proteomes" id="UP000284822"/>
    </source>
</evidence>
<dbReference type="GO" id="GO:0000287">
    <property type="term" value="F:magnesium ion binding"/>
    <property type="evidence" value="ECO:0007669"/>
    <property type="project" value="InterPro"/>
</dbReference>
<name>A0A417ZD70_9LACO</name>
<dbReference type="InterPro" id="IPR029061">
    <property type="entry name" value="THDP-binding"/>
</dbReference>
<dbReference type="InterPro" id="IPR000399">
    <property type="entry name" value="TPP-bd_CS"/>
</dbReference>
<sequence length="557" mass="61243">MVTKSGAQIIVETMVNYGIKYVFGIPGAKIDRLFEELEHSTNPQKPRLIITRHEQNAAFMAAAIGRLTGKPGVVLVTSGPGVANLTTGLVTASSEGDPVIALGGQVQRDDLARLTHQSIPNQVILSPVTKYSVEVQDPNNLSEAFANAYQSAVDAKSGAVFISIPQDVINADVKRPVMRRNPPMAQGVPAKQQLADFAAQIKQAQLPVILAGMRASDQAATQALRSFLQKVPLPVVETFQGAGIISHELEHLFFGRVGLFHNQTGDMLLKKADLVITIGYDPIEYEARNWNQERTGKIINLDSVAPELTQEYQPEMVLQGNLADTLKALAELFVDSYQLKATTKQQLQTIKTEFDRKDIPPVTTSAAGLHPLQIVEELQCHVDDSMIVTVDVGSHYIWMARHFRSYQPRHLLFSNGMQTLGVALPWAIAASLLHPQQKVVSVAGDGGFLFLGQELETAVRLHSNIVQLVWVDGYYDMVRFQEQTKYGHDAGVKFGPVDFVQYAQSFGATGLQVDKQHDLQTVLDQAFAQEGPVVVAIPVDYSHNQELSQDLLTDQFY</sequence>
<dbReference type="InterPro" id="IPR011766">
    <property type="entry name" value="TPP_enzyme_TPP-bd"/>
</dbReference>
<dbReference type="GO" id="GO:0034077">
    <property type="term" value="P:butanediol metabolic process"/>
    <property type="evidence" value="ECO:0007669"/>
    <property type="project" value="InterPro"/>
</dbReference>
<dbReference type="Pfam" id="PF02776">
    <property type="entry name" value="TPP_enzyme_N"/>
    <property type="match status" value="1"/>
</dbReference>
<gene>
    <name evidence="7" type="ORF">DS832_00445</name>
</gene>
<dbReference type="EC" id="2.2.1.6" evidence="7"/>
<proteinExistence type="inferred from homology"/>
<evidence type="ECO:0000256" key="1">
    <source>
        <dbReference type="ARBA" id="ARBA00007812"/>
    </source>
</evidence>
<dbReference type="Gene3D" id="3.40.50.970">
    <property type="match status" value="2"/>
</dbReference>
<comment type="similarity">
    <text evidence="1 3">Belongs to the TPP enzyme family.</text>
</comment>
<evidence type="ECO:0000256" key="3">
    <source>
        <dbReference type="RuleBase" id="RU362132"/>
    </source>
</evidence>
<dbReference type="GO" id="GO:0030976">
    <property type="term" value="F:thiamine pyrophosphate binding"/>
    <property type="evidence" value="ECO:0007669"/>
    <property type="project" value="InterPro"/>
</dbReference>
<feature type="domain" description="Thiamine pyrophosphate enzyme N-terminal TPP-binding" evidence="6">
    <location>
        <begin position="5"/>
        <end position="122"/>
    </location>
</feature>
<dbReference type="SUPFAM" id="SSF52518">
    <property type="entry name" value="Thiamin diphosphate-binding fold (THDP-binding)"/>
    <property type="match status" value="2"/>
</dbReference>
<evidence type="ECO:0000259" key="5">
    <source>
        <dbReference type="Pfam" id="PF02775"/>
    </source>
</evidence>
<comment type="caution">
    <text evidence="7">The sequence shown here is derived from an EMBL/GenBank/DDBJ whole genome shotgun (WGS) entry which is preliminary data.</text>
</comment>
<dbReference type="PANTHER" id="PTHR18968">
    <property type="entry name" value="THIAMINE PYROPHOSPHATE ENZYMES"/>
    <property type="match status" value="1"/>
</dbReference>
<dbReference type="InterPro" id="IPR012000">
    <property type="entry name" value="Thiamin_PyroP_enz_cen_dom"/>
</dbReference>
<dbReference type="EMBL" id="QOCS01000002">
    <property type="protein sequence ID" value="RHW48752.1"/>
    <property type="molecule type" value="Genomic_DNA"/>
</dbReference>
<organism evidence="7 8">
    <name type="scientific">Bombilactobacillus bombi</name>
    <dbReference type="NCBI Taxonomy" id="1303590"/>
    <lineage>
        <taxon>Bacteria</taxon>
        <taxon>Bacillati</taxon>
        <taxon>Bacillota</taxon>
        <taxon>Bacilli</taxon>
        <taxon>Lactobacillales</taxon>
        <taxon>Lactobacillaceae</taxon>
        <taxon>Bombilactobacillus</taxon>
    </lineage>
</organism>
<dbReference type="GO" id="GO:0003984">
    <property type="term" value="F:acetolactate synthase activity"/>
    <property type="evidence" value="ECO:0007669"/>
    <property type="project" value="UniProtKB-EC"/>
</dbReference>
<dbReference type="RefSeq" id="WP_118909908.1">
    <property type="nucleotide sequence ID" value="NZ_QOCS01000002.1"/>
</dbReference>
<feature type="domain" description="Thiamine pyrophosphate enzyme TPP-binding" evidence="5">
    <location>
        <begin position="391"/>
        <end position="536"/>
    </location>
</feature>
<dbReference type="Gene3D" id="3.40.50.1220">
    <property type="entry name" value="TPP-binding domain"/>
    <property type="match status" value="1"/>
</dbReference>
<dbReference type="InterPro" id="IPR012782">
    <property type="entry name" value="Acetolactate_synth_catblc"/>
</dbReference>
<keyword evidence="7" id="KW-0808">Transferase</keyword>
<dbReference type="InterPro" id="IPR045229">
    <property type="entry name" value="TPP_enz"/>
</dbReference>
<dbReference type="Pfam" id="PF02775">
    <property type="entry name" value="TPP_enzyme_C"/>
    <property type="match status" value="1"/>
</dbReference>
<dbReference type="FunFam" id="3.40.50.970:FF:000007">
    <property type="entry name" value="Acetolactate synthase"/>
    <property type="match status" value="1"/>
</dbReference>
<dbReference type="InterPro" id="IPR029035">
    <property type="entry name" value="DHS-like_NAD/FAD-binding_dom"/>
</dbReference>
<dbReference type="PROSITE" id="PS00187">
    <property type="entry name" value="TPP_ENZYMES"/>
    <property type="match status" value="1"/>
</dbReference>
<dbReference type="GO" id="GO:0050660">
    <property type="term" value="F:flavin adenine dinucleotide binding"/>
    <property type="evidence" value="ECO:0007669"/>
    <property type="project" value="TreeGrafter"/>
</dbReference>
<protein>
    <submittedName>
        <fullName evidence="7">Acetolactate synthase AlsS</fullName>
        <ecNumber evidence="7">2.2.1.6</ecNumber>
    </submittedName>
</protein>
<dbReference type="InterPro" id="IPR012001">
    <property type="entry name" value="Thiamin_PyroP_enz_TPP-bd_dom"/>
</dbReference>
<dbReference type="PANTHER" id="PTHR18968:SF129">
    <property type="entry name" value="ACETOLACTATE SYNTHASE"/>
    <property type="match status" value="1"/>
</dbReference>
<reference evidence="7 8" key="1">
    <citation type="submission" date="2018-07" db="EMBL/GenBank/DDBJ databases">
        <title>Genome sequences of six Lactobacillus spp. isolated from bumble bee guts.</title>
        <authorList>
            <person name="Motta E.V.S."/>
            <person name="Moran N.A."/>
        </authorList>
    </citation>
    <scope>NUCLEOTIDE SEQUENCE [LARGE SCALE GENOMIC DNA]</scope>
    <source>
        <strain evidence="7 8">LV-8.1</strain>
    </source>
</reference>
<dbReference type="CDD" id="cd07035">
    <property type="entry name" value="TPP_PYR_POX_like"/>
    <property type="match status" value="1"/>
</dbReference>
<dbReference type="AlphaFoldDB" id="A0A417ZD70"/>
<dbReference type="GO" id="GO:0009099">
    <property type="term" value="P:L-valine biosynthetic process"/>
    <property type="evidence" value="ECO:0007669"/>
    <property type="project" value="TreeGrafter"/>
</dbReference>
<keyword evidence="2 3" id="KW-0786">Thiamine pyrophosphate</keyword>
<accession>A0A417ZD70</accession>
<dbReference type="SUPFAM" id="SSF52467">
    <property type="entry name" value="DHS-like NAD/FAD-binding domain"/>
    <property type="match status" value="1"/>
</dbReference>
<dbReference type="Proteomes" id="UP000284822">
    <property type="component" value="Unassembled WGS sequence"/>
</dbReference>
<evidence type="ECO:0000313" key="7">
    <source>
        <dbReference type="EMBL" id="RHW48752.1"/>
    </source>
</evidence>
<evidence type="ECO:0000256" key="2">
    <source>
        <dbReference type="ARBA" id="ARBA00023052"/>
    </source>
</evidence>